<feature type="domain" description="RNA polymerase sigma-70 region 2" evidence="5">
    <location>
        <begin position="22"/>
        <end position="87"/>
    </location>
</feature>
<dbReference type="GO" id="GO:0016987">
    <property type="term" value="F:sigma factor activity"/>
    <property type="evidence" value="ECO:0007669"/>
    <property type="project" value="UniProtKB-KW"/>
</dbReference>
<keyword evidence="8" id="KW-1185">Reference proteome</keyword>
<dbReference type="Pfam" id="PF04542">
    <property type="entry name" value="Sigma70_r2"/>
    <property type="match status" value="1"/>
</dbReference>
<dbReference type="InterPro" id="IPR013249">
    <property type="entry name" value="RNA_pol_sigma70_r4_t2"/>
</dbReference>
<proteinExistence type="inferred from homology"/>
<keyword evidence="3" id="KW-0731">Sigma factor</keyword>
<reference evidence="7" key="2">
    <citation type="journal article" date="2022" name="Syst. Appl. Microbiol.">
        <title>Chromohalobacter moromii sp. nov., a moderately halophilic bacterium isolated from lupine-based moromi fermentation.</title>
        <authorList>
            <person name="Lulf R.H."/>
            <person name="Hilgarth M."/>
            <person name="Ehrmann M.A."/>
        </authorList>
    </citation>
    <scope>NUCLEOTIDE SEQUENCE</scope>
    <source>
        <strain evidence="7">TMW 2.2304</strain>
    </source>
</reference>
<dbReference type="GO" id="GO:0006352">
    <property type="term" value="P:DNA-templated transcription initiation"/>
    <property type="evidence" value="ECO:0007669"/>
    <property type="project" value="InterPro"/>
</dbReference>
<comment type="similarity">
    <text evidence="1">Belongs to the sigma-70 factor family. ECF subfamily.</text>
</comment>
<sequence>MTPSRDATHGRTRHMVDTLDRLFMEHSRELVGYLAGKLDTPELAADLCQEVYLRLQRARLTQPLANPRAYLFRIARNLLIDHQRQARARPETIPLEDTTTGLACARPCPEADVCQAQRLACVRTCLRRQPRHVRQALLWHRLEGLPQREIAARLGVSERMAGRYIEQALHACRQAIDA</sequence>
<dbReference type="InterPro" id="IPR013324">
    <property type="entry name" value="RNA_pol_sigma_r3/r4-like"/>
</dbReference>
<dbReference type="PANTHER" id="PTHR43133">
    <property type="entry name" value="RNA POLYMERASE ECF-TYPE SIGMA FACTO"/>
    <property type="match status" value="1"/>
</dbReference>
<dbReference type="Gene3D" id="1.10.10.10">
    <property type="entry name" value="Winged helix-like DNA-binding domain superfamily/Winged helix DNA-binding domain"/>
    <property type="match status" value="1"/>
</dbReference>
<evidence type="ECO:0000256" key="4">
    <source>
        <dbReference type="ARBA" id="ARBA00023163"/>
    </source>
</evidence>
<feature type="domain" description="RNA polymerase sigma factor 70 region 4 type 2" evidence="6">
    <location>
        <begin position="120"/>
        <end position="171"/>
    </location>
</feature>
<dbReference type="PANTHER" id="PTHR43133:SF63">
    <property type="entry name" value="RNA POLYMERASE SIGMA FACTOR FECI-RELATED"/>
    <property type="match status" value="1"/>
</dbReference>
<dbReference type="AlphaFoldDB" id="A0A9X2X073"/>
<evidence type="ECO:0000256" key="3">
    <source>
        <dbReference type="ARBA" id="ARBA00023082"/>
    </source>
</evidence>
<dbReference type="SUPFAM" id="SSF88659">
    <property type="entry name" value="Sigma3 and sigma4 domains of RNA polymerase sigma factors"/>
    <property type="match status" value="1"/>
</dbReference>
<protein>
    <submittedName>
        <fullName evidence="7">RNA polymerase sigma factor</fullName>
    </submittedName>
</protein>
<comment type="caution">
    <text evidence="7">The sequence shown here is derived from an EMBL/GenBank/DDBJ whole genome shotgun (WGS) entry which is preliminary data.</text>
</comment>
<keyword evidence="2" id="KW-0805">Transcription regulation</keyword>
<gene>
    <name evidence="7" type="ORF">KZO87_02845</name>
</gene>
<dbReference type="Proteomes" id="UP001145353">
    <property type="component" value="Unassembled WGS sequence"/>
</dbReference>
<accession>A0A9X2X073</accession>
<dbReference type="Pfam" id="PF08281">
    <property type="entry name" value="Sigma70_r4_2"/>
    <property type="match status" value="1"/>
</dbReference>
<dbReference type="InterPro" id="IPR007627">
    <property type="entry name" value="RNA_pol_sigma70_r2"/>
</dbReference>
<evidence type="ECO:0000259" key="5">
    <source>
        <dbReference type="Pfam" id="PF04542"/>
    </source>
</evidence>
<reference evidence="7" key="1">
    <citation type="submission" date="2021-07" db="EMBL/GenBank/DDBJ databases">
        <authorList>
            <person name="Luelf R.H."/>
        </authorList>
    </citation>
    <scope>NUCLEOTIDE SEQUENCE</scope>
    <source>
        <strain evidence="7">TMW 2.2304</strain>
    </source>
</reference>
<dbReference type="NCBIfam" id="TIGR02937">
    <property type="entry name" value="sigma70-ECF"/>
    <property type="match status" value="1"/>
</dbReference>
<dbReference type="RefSeq" id="WP_178998001.1">
    <property type="nucleotide sequence ID" value="NZ_JAHXDE010000001.1"/>
</dbReference>
<evidence type="ECO:0000313" key="7">
    <source>
        <dbReference type="EMBL" id="MCT8504310.1"/>
    </source>
</evidence>
<dbReference type="InterPro" id="IPR036388">
    <property type="entry name" value="WH-like_DNA-bd_sf"/>
</dbReference>
<dbReference type="InterPro" id="IPR013325">
    <property type="entry name" value="RNA_pol_sigma_r2"/>
</dbReference>
<evidence type="ECO:0000256" key="1">
    <source>
        <dbReference type="ARBA" id="ARBA00010641"/>
    </source>
</evidence>
<keyword evidence="4" id="KW-0804">Transcription</keyword>
<name>A0A9X2X073_9GAMM</name>
<evidence type="ECO:0000313" key="8">
    <source>
        <dbReference type="Proteomes" id="UP001145353"/>
    </source>
</evidence>
<dbReference type="InterPro" id="IPR039425">
    <property type="entry name" value="RNA_pol_sigma-70-like"/>
</dbReference>
<evidence type="ECO:0000256" key="2">
    <source>
        <dbReference type="ARBA" id="ARBA00023015"/>
    </source>
</evidence>
<evidence type="ECO:0000259" key="6">
    <source>
        <dbReference type="Pfam" id="PF08281"/>
    </source>
</evidence>
<dbReference type="SUPFAM" id="SSF88946">
    <property type="entry name" value="Sigma2 domain of RNA polymerase sigma factors"/>
    <property type="match status" value="1"/>
</dbReference>
<dbReference type="GO" id="GO:0003677">
    <property type="term" value="F:DNA binding"/>
    <property type="evidence" value="ECO:0007669"/>
    <property type="project" value="InterPro"/>
</dbReference>
<dbReference type="InterPro" id="IPR014284">
    <property type="entry name" value="RNA_pol_sigma-70_dom"/>
</dbReference>
<dbReference type="EMBL" id="JAHXDE010000001">
    <property type="protein sequence ID" value="MCT8504310.1"/>
    <property type="molecule type" value="Genomic_DNA"/>
</dbReference>
<dbReference type="Gene3D" id="1.10.1740.10">
    <property type="match status" value="1"/>
</dbReference>
<organism evidence="7 8">
    <name type="scientific">Chromohalobacter moromii</name>
    <dbReference type="NCBI Taxonomy" id="2860329"/>
    <lineage>
        <taxon>Bacteria</taxon>
        <taxon>Pseudomonadati</taxon>
        <taxon>Pseudomonadota</taxon>
        <taxon>Gammaproteobacteria</taxon>
        <taxon>Oceanospirillales</taxon>
        <taxon>Halomonadaceae</taxon>
        <taxon>Chromohalobacter</taxon>
    </lineage>
</organism>